<evidence type="ECO:0000313" key="3">
    <source>
        <dbReference type="Proteomes" id="UP001152622"/>
    </source>
</evidence>
<evidence type="ECO:0000313" key="2">
    <source>
        <dbReference type="EMBL" id="KAJ8339031.1"/>
    </source>
</evidence>
<protein>
    <submittedName>
        <fullName evidence="2">Uncharacterized protein</fullName>
    </submittedName>
</protein>
<evidence type="ECO:0000256" key="1">
    <source>
        <dbReference type="SAM" id="MobiDB-lite"/>
    </source>
</evidence>
<proteinExistence type="predicted"/>
<dbReference type="EMBL" id="JAINUF010000017">
    <property type="protein sequence ID" value="KAJ8339031.1"/>
    <property type="molecule type" value="Genomic_DNA"/>
</dbReference>
<dbReference type="AlphaFoldDB" id="A0A9Q1IGU4"/>
<comment type="caution">
    <text evidence="2">The sequence shown here is derived from an EMBL/GenBank/DDBJ whole genome shotgun (WGS) entry which is preliminary data.</text>
</comment>
<organism evidence="2 3">
    <name type="scientific">Synaphobranchus kaupii</name>
    <name type="common">Kaup's arrowtooth eel</name>
    <dbReference type="NCBI Taxonomy" id="118154"/>
    <lineage>
        <taxon>Eukaryota</taxon>
        <taxon>Metazoa</taxon>
        <taxon>Chordata</taxon>
        <taxon>Craniata</taxon>
        <taxon>Vertebrata</taxon>
        <taxon>Euteleostomi</taxon>
        <taxon>Actinopterygii</taxon>
        <taxon>Neopterygii</taxon>
        <taxon>Teleostei</taxon>
        <taxon>Anguilliformes</taxon>
        <taxon>Synaphobranchidae</taxon>
        <taxon>Synaphobranchus</taxon>
    </lineage>
</organism>
<reference evidence="2" key="1">
    <citation type="journal article" date="2023" name="Science">
        <title>Genome structures resolve the early diversification of teleost fishes.</title>
        <authorList>
            <person name="Parey E."/>
            <person name="Louis A."/>
            <person name="Montfort J."/>
            <person name="Bouchez O."/>
            <person name="Roques C."/>
            <person name="Iampietro C."/>
            <person name="Lluch J."/>
            <person name="Castinel A."/>
            <person name="Donnadieu C."/>
            <person name="Desvignes T."/>
            <person name="Floi Bucao C."/>
            <person name="Jouanno E."/>
            <person name="Wen M."/>
            <person name="Mejri S."/>
            <person name="Dirks R."/>
            <person name="Jansen H."/>
            <person name="Henkel C."/>
            <person name="Chen W.J."/>
            <person name="Zahm M."/>
            <person name="Cabau C."/>
            <person name="Klopp C."/>
            <person name="Thompson A.W."/>
            <person name="Robinson-Rechavi M."/>
            <person name="Braasch I."/>
            <person name="Lecointre G."/>
            <person name="Bobe J."/>
            <person name="Postlethwait J.H."/>
            <person name="Berthelot C."/>
            <person name="Roest Crollius H."/>
            <person name="Guiguen Y."/>
        </authorList>
    </citation>
    <scope>NUCLEOTIDE SEQUENCE</scope>
    <source>
        <strain evidence="2">WJC10195</strain>
    </source>
</reference>
<name>A0A9Q1IGU4_SYNKA</name>
<feature type="region of interest" description="Disordered" evidence="1">
    <location>
        <begin position="1"/>
        <end position="51"/>
    </location>
</feature>
<accession>A0A9Q1IGU4</accession>
<sequence>MRFYFRGRGKGAERGYSEKDAHVSERVCRSPPPASELTDETFGSARRREPCRSFTPAKPCIAVEQVAPWRTSNGGGPSKVATFGPPYSPLKPDSAELGLGVPTGSQRIVGNVVLPEPLKSRRERCLDEAHASISSIIHALSGPAPSKQLSVSSLTWITTEC</sequence>
<keyword evidence="3" id="KW-1185">Reference proteome</keyword>
<gene>
    <name evidence="2" type="ORF">SKAU_G00358170</name>
</gene>
<feature type="compositionally biased region" description="Basic and acidic residues" evidence="1">
    <location>
        <begin position="10"/>
        <end position="28"/>
    </location>
</feature>
<dbReference type="Proteomes" id="UP001152622">
    <property type="component" value="Chromosome 17"/>
</dbReference>